<dbReference type="EMBL" id="CCJX01000059">
    <property type="protein sequence ID" value="CDT13056.1"/>
    <property type="molecule type" value="Genomic_DNA"/>
</dbReference>
<dbReference type="EMBL" id="CCJV01000050">
    <property type="protein sequence ID" value="CDT07102.1"/>
    <property type="molecule type" value="Genomic_DNA"/>
</dbReference>
<dbReference type="Proteomes" id="UP000049077">
    <property type="component" value="Unassembled WGS sequence"/>
</dbReference>
<accession>A0A4R3PAJ4</accession>
<evidence type="ECO:0000313" key="2">
    <source>
        <dbReference type="EMBL" id="CDT13056.1"/>
    </source>
</evidence>
<evidence type="ECO:0000313" key="3">
    <source>
        <dbReference type="Proteomes" id="UP000049077"/>
    </source>
</evidence>
<organism evidence="1 4">
    <name type="scientific">Vibrio crassostreae</name>
    <dbReference type="NCBI Taxonomy" id="246167"/>
    <lineage>
        <taxon>Bacteria</taxon>
        <taxon>Pseudomonadati</taxon>
        <taxon>Pseudomonadota</taxon>
        <taxon>Gammaproteobacteria</taxon>
        <taxon>Vibrionales</taxon>
        <taxon>Vibrionaceae</taxon>
        <taxon>Vibrio</taxon>
    </lineage>
</organism>
<evidence type="ECO:0000313" key="1">
    <source>
        <dbReference type="EMBL" id="CDT07102.1"/>
    </source>
</evidence>
<gene>
    <name evidence="2" type="ORF">VCR4J5_1510231</name>
    <name evidence="1" type="ORF">VCR5J5_1430072</name>
</gene>
<reference evidence="4" key="2">
    <citation type="submission" date="2014-06" db="EMBL/GenBank/DDBJ databases">
        <authorList>
            <person name="Le Roux Frederique"/>
        </authorList>
    </citation>
    <scope>NUCLEOTIDE SEQUENCE [LARGE SCALE GENOMIC DNA]</scope>
    <source>
        <strain evidence="4">J5-5</strain>
    </source>
</reference>
<name>A0A4R3PAJ4_9VIBR</name>
<proteinExistence type="predicted"/>
<keyword evidence="3" id="KW-1185">Reference proteome</keyword>
<comment type="caution">
    <text evidence="1">The sequence shown here is derived from an EMBL/GenBank/DDBJ whole genome shotgun (WGS) entry which is preliminary data.</text>
</comment>
<evidence type="ECO:0000313" key="4">
    <source>
        <dbReference type="Proteomes" id="UP000049495"/>
    </source>
</evidence>
<sequence length="53" mass="6002">MNQGIFKNLKLALGVGLGVAIHQYFLSRIVRLISIDQLWRLGLRLSLAVLVHF</sequence>
<dbReference type="AlphaFoldDB" id="A0A4R3PAJ4"/>
<protein>
    <submittedName>
        <fullName evidence="1">Uncharacterized protein</fullName>
    </submittedName>
</protein>
<reference evidence="1 3" key="1">
    <citation type="submission" date="2014-06" db="EMBL/GenBank/DDBJ databases">
        <authorList>
            <person name="Le Roux F."/>
        </authorList>
    </citation>
    <scope>NUCLEOTIDE SEQUENCE</scope>
    <source>
        <strain evidence="2 3">J5-4</strain>
        <strain evidence="1">J5-5</strain>
    </source>
</reference>
<dbReference type="Proteomes" id="UP000049495">
    <property type="component" value="Unassembled WGS sequence"/>
</dbReference>